<comment type="caution">
    <text evidence="3">The sequence shown here is derived from an EMBL/GenBank/DDBJ whole genome shotgun (WGS) entry which is preliminary data.</text>
</comment>
<dbReference type="Proteomes" id="UP001530293">
    <property type="component" value="Unassembled WGS sequence"/>
</dbReference>
<feature type="signal peptide" evidence="2">
    <location>
        <begin position="1"/>
        <end position="26"/>
    </location>
</feature>
<gene>
    <name evidence="3" type="ORF">ACHAWU_000781</name>
</gene>
<feature type="region of interest" description="Disordered" evidence="1">
    <location>
        <begin position="164"/>
        <end position="200"/>
    </location>
</feature>
<dbReference type="EMBL" id="JALLBG020000200">
    <property type="protein sequence ID" value="KAL3759482.1"/>
    <property type="molecule type" value="Genomic_DNA"/>
</dbReference>
<evidence type="ECO:0000313" key="3">
    <source>
        <dbReference type="EMBL" id="KAL3759482.1"/>
    </source>
</evidence>
<protein>
    <submittedName>
        <fullName evidence="3">Uncharacterized protein</fullName>
    </submittedName>
</protein>
<name>A0ABD3M7B1_9STRA</name>
<reference evidence="3 4" key="1">
    <citation type="submission" date="2024-10" db="EMBL/GenBank/DDBJ databases">
        <title>Updated reference genomes for cyclostephanoid diatoms.</title>
        <authorList>
            <person name="Roberts W.R."/>
            <person name="Alverson A.J."/>
        </authorList>
    </citation>
    <scope>NUCLEOTIDE SEQUENCE [LARGE SCALE GENOMIC DNA]</scope>
    <source>
        <strain evidence="3 4">AJA232-27</strain>
    </source>
</reference>
<feature type="chain" id="PRO_5044748381" evidence="2">
    <location>
        <begin position="27"/>
        <end position="200"/>
    </location>
</feature>
<feature type="compositionally biased region" description="Basic and acidic residues" evidence="1">
    <location>
        <begin position="178"/>
        <end position="190"/>
    </location>
</feature>
<evidence type="ECO:0000256" key="1">
    <source>
        <dbReference type="SAM" id="MobiDB-lite"/>
    </source>
</evidence>
<keyword evidence="2" id="KW-0732">Signal</keyword>
<evidence type="ECO:0000313" key="4">
    <source>
        <dbReference type="Proteomes" id="UP001530293"/>
    </source>
</evidence>
<proteinExistence type="predicted"/>
<organism evidence="3 4">
    <name type="scientific">Discostella pseudostelligera</name>
    <dbReference type="NCBI Taxonomy" id="259834"/>
    <lineage>
        <taxon>Eukaryota</taxon>
        <taxon>Sar</taxon>
        <taxon>Stramenopiles</taxon>
        <taxon>Ochrophyta</taxon>
        <taxon>Bacillariophyta</taxon>
        <taxon>Coscinodiscophyceae</taxon>
        <taxon>Thalassiosirophycidae</taxon>
        <taxon>Stephanodiscales</taxon>
        <taxon>Stephanodiscaceae</taxon>
        <taxon>Discostella</taxon>
    </lineage>
</organism>
<accession>A0ABD3M7B1</accession>
<keyword evidence="4" id="KW-1185">Reference proteome</keyword>
<sequence length="200" mass="21679">MISGIATQSLCLQLILVLLIVSSSNSFIFSSTGDRIASTSFSHQSLSAVARDDSSDDYRQHRDIRFTVAASTFAIPLLFSLDTITITDQTPAPLFSTFHPPAAQAIQAKNEALCNTGFFTNVGAWYCTDIGNIGDEGKPKPMSEDAESSVNSLMSKFNIDGETIVVDDDTPGKNGGRGSEDRRQTLDKRQANKNYDAIDQ</sequence>
<evidence type="ECO:0000256" key="2">
    <source>
        <dbReference type="SAM" id="SignalP"/>
    </source>
</evidence>
<dbReference type="AlphaFoldDB" id="A0ABD3M7B1"/>